<comment type="caution">
    <text evidence="2">The sequence shown here is derived from an EMBL/GenBank/DDBJ whole genome shotgun (WGS) entry which is preliminary data.</text>
</comment>
<keyword evidence="3" id="KW-1185">Reference proteome</keyword>
<dbReference type="InterPro" id="IPR036388">
    <property type="entry name" value="WH-like_DNA-bd_sf"/>
</dbReference>
<dbReference type="Gene3D" id="1.10.10.10">
    <property type="entry name" value="Winged helix-like DNA-binding domain superfamily/Winged helix DNA-binding domain"/>
    <property type="match status" value="1"/>
</dbReference>
<evidence type="ECO:0000313" key="2">
    <source>
        <dbReference type="EMBL" id="MBI0555106.1"/>
    </source>
</evidence>
<accession>A0ABS0S188</accession>
<evidence type="ECO:0000313" key="3">
    <source>
        <dbReference type="Proteomes" id="UP001194579"/>
    </source>
</evidence>
<organism evidence="2 3">
    <name type="scientific">Pectobacterium parmentieri</name>
    <dbReference type="NCBI Taxonomy" id="1905730"/>
    <lineage>
        <taxon>Bacteria</taxon>
        <taxon>Pseudomonadati</taxon>
        <taxon>Pseudomonadota</taxon>
        <taxon>Gammaproteobacteria</taxon>
        <taxon>Enterobacterales</taxon>
        <taxon>Pectobacteriaceae</taxon>
        <taxon>Pectobacterium</taxon>
    </lineage>
</organism>
<dbReference type="EMBL" id="WABS01000020">
    <property type="protein sequence ID" value="MBI0555106.1"/>
    <property type="molecule type" value="Genomic_DNA"/>
</dbReference>
<dbReference type="Pfam" id="PF13384">
    <property type="entry name" value="HTH_23"/>
    <property type="match status" value="1"/>
</dbReference>
<gene>
    <name evidence="2" type="ORF">F6Q06_11485</name>
</gene>
<name>A0ABS0S188_PECPM</name>
<keyword evidence="1" id="KW-0175">Coiled coil</keyword>
<dbReference type="RefSeq" id="WP_121295341.1">
    <property type="nucleotide sequence ID" value="NZ_JBBBPJ010000020.1"/>
</dbReference>
<protein>
    <submittedName>
        <fullName evidence="2">RNA polymerase subunit sigma-24</fullName>
    </submittedName>
</protein>
<dbReference type="Proteomes" id="UP001194579">
    <property type="component" value="Unassembled WGS sequence"/>
</dbReference>
<reference evidence="3" key="1">
    <citation type="submission" date="2023-07" db="EMBL/GenBank/DDBJ databases">
        <title>Identification of Pectobacterium versatile causing blackleg of potato from New York State with a whole genome sequencing approach.</title>
        <authorList>
            <person name="Ma X."/>
            <person name="Swingle B."/>
        </authorList>
    </citation>
    <scope>NUCLEOTIDE SEQUENCE [LARGE SCALE GENOMIC DNA]</scope>
    <source>
        <strain evidence="3">NY1588A</strain>
    </source>
</reference>
<evidence type="ECO:0000256" key="1">
    <source>
        <dbReference type="SAM" id="Coils"/>
    </source>
</evidence>
<sequence>MFNTDNLPNQFDDTPSDLNKIDSCMWAAFKKGYVPAANDLQVPATKVLYDRYRAQHGRNDMKAAIADKLKAEANIRRIAMQNPNRISLNQSQVTCAVRTSLDVYCTGETQPAIGIVRDLLPGKDVKPVMNRPQQRKRMKKALKANADHPAIITAQKQGNPIRMDADTLSSGLMSLQNAAMVVRKLNDHEQRLVAEEAATADLARRVAELEARLLSVETGVSLPDQALAMRDAGKRQQEIATALGVSVNTVKSWLRRNR</sequence>
<feature type="coiled-coil region" evidence="1">
    <location>
        <begin position="185"/>
        <end position="212"/>
    </location>
</feature>
<proteinExistence type="predicted"/>